<accession>A0A4Y2MVX2</accession>
<keyword evidence="2" id="KW-1185">Reference proteome</keyword>
<dbReference type="EMBL" id="BGPR01007926">
    <property type="protein sequence ID" value="GBN30500.1"/>
    <property type="molecule type" value="Genomic_DNA"/>
</dbReference>
<evidence type="ECO:0000313" key="2">
    <source>
        <dbReference type="Proteomes" id="UP000499080"/>
    </source>
</evidence>
<sequence length="155" mass="17409">MNTFNENAAFDLSFDHQLNVLQLENPLDGLPLRCLTNAKLCASESKEGEIVNYSNISGISEPVYQSLSVVSEKDYTKLSIRDYIETFTSTLFEQNEMQIFNTFNAVSSEECIATPDVSKLDAIFNNDTCITETFEDSFKGSFLCSSNIPVSEDYF</sequence>
<name>A0A4Y2MVX2_ARAVE</name>
<proteinExistence type="predicted"/>
<reference evidence="1 2" key="1">
    <citation type="journal article" date="2019" name="Sci. Rep.">
        <title>Orb-weaving spider Araneus ventricosus genome elucidates the spidroin gene catalogue.</title>
        <authorList>
            <person name="Kono N."/>
            <person name="Nakamura H."/>
            <person name="Ohtoshi R."/>
            <person name="Moran D.A.P."/>
            <person name="Shinohara A."/>
            <person name="Yoshida Y."/>
            <person name="Fujiwara M."/>
            <person name="Mori M."/>
            <person name="Tomita M."/>
            <person name="Arakawa K."/>
        </authorList>
    </citation>
    <scope>NUCLEOTIDE SEQUENCE [LARGE SCALE GENOMIC DNA]</scope>
</reference>
<organism evidence="1 2">
    <name type="scientific">Araneus ventricosus</name>
    <name type="common">Orbweaver spider</name>
    <name type="synonym">Epeira ventricosa</name>
    <dbReference type="NCBI Taxonomy" id="182803"/>
    <lineage>
        <taxon>Eukaryota</taxon>
        <taxon>Metazoa</taxon>
        <taxon>Ecdysozoa</taxon>
        <taxon>Arthropoda</taxon>
        <taxon>Chelicerata</taxon>
        <taxon>Arachnida</taxon>
        <taxon>Araneae</taxon>
        <taxon>Araneomorphae</taxon>
        <taxon>Entelegynae</taxon>
        <taxon>Araneoidea</taxon>
        <taxon>Araneidae</taxon>
        <taxon>Araneus</taxon>
    </lineage>
</organism>
<comment type="caution">
    <text evidence="1">The sequence shown here is derived from an EMBL/GenBank/DDBJ whole genome shotgun (WGS) entry which is preliminary data.</text>
</comment>
<dbReference type="AlphaFoldDB" id="A0A4Y2MVX2"/>
<dbReference type="Proteomes" id="UP000499080">
    <property type="component" value="Unassembled WGS sequence"/>
</dbReference>
<protein>
    <submittedName>
        <fullName evidence="1">Uncharacterized protein</fullName>
    </submittedName>
</protein>
<evidence type="ECO:0000313" key="1">
    <source>
        <dbReference type="EMBL" id="GBN30500.1"/>
    </source>
</evidence>
<gene>
    <name evidence="1" type="ORF">AVEN_44557_1</name>
</gene>